<feature type="compositionally biased region" description="Basic and acidic residues" evidence="1">
    <location>
        <begin position="109"/>
        <end position="119"/>
    </location>
</feature>
<evidence type="ECO:0000313" key="2">
    <source>
        <dbReference type="EMBL" id="KAF2435821.1"/>
    </source>
</evidence>
<gene>
    <name evidence="2" type="ORF">EJ08DRAFT_692394</name>
</gene>
<feature type="compositionally biased region" description="Polar residues" evidence="1">
    <location>
        <begin position="230"/>
        <end position="245"/>
    </location>
</feature>
<evidence type="ECO:0000256" key="1">
    <source>
        <dbReference type="SAM" id="MobiDB-lite"/>
    </source>
</evidence>
<sequence length="277" mass="31793">MSQGRKRGRDEITSVASTVREKTVTSRSKHAKQAVLKPELSAVDELSEVDGVDEIQGTGEESQKVDEVLKGHATNRKKTEAYRQKFQDMMQKDKNQLKKELRDRMEELVDKDEKDEQKMHGMFPPEVFKAPSPRASDNLRPYYEPARQKPRAFHEMAASLIDASRELIANYKSLCQNANACEKPDMSETTKIWESDAEKLSQLLEGGRKLSMRRVEELLPEELLPKDPKVTQSDMSSESWYNETSGFFPARPNDTRLHDTIRQATKGVRRIVREIPE</sequence>
<accession>A0A9P4P3A6</accession>
<dbReference type="Proteomes" id="UP000800235">
    <property type="component" value="Unassembled WGS sequence"/>
</dbReference>
<feature type="region of interest" description="Disordered" evidence="1">
    <location>
        <begin position="109"/>
        <end position="140"/>
    </location>
</feature>
<organism evidence="2 3">
    <name type="scientific">Tothia fuscella</name>
    <dbReference type="NCBI Taxonomy" id="1048955"/>
    <lineage>
        <taxon>Eukaryota</taxon>
        <taxon>Fungi</taxon>
        <taxon>Dikarya</taxon>
        <taxon>Ascomycota</taxon>
        <taxon>Pezizomycotina</taxon>
        <taxon>Dothideomycetes</taxon>
        <taxon>Pleosporomycetidae</taxon>
        <taxon>Venturiales</taxon>
        <taxon>Cylindrosympodiaceae</taxon>
        <taxon>Tothia</taxon>
    </lineage>
</organism>
<dbReference type="EMBL" id="MU007012">
    <property type="protein sequence ID" value="KAF2435821.1"/>
    <property type="molecule type" value="Genomic_DNA"/>
</dbReference>
<proteinExistence type="predicted"/>
<evidence type="ECO:0000313" key="3">
    <source>
        <dbReference type="Proteomes" id="UP000800235"/>
    </source>
</evidence>
<name>A0A9P4P3A6_9PEZI</name>
<reference evidence="2" key="1">
    <citation type="journal article" date="2020" name="Stud. Mycol.">
        <title>101 Dothideomycetes genomes: a test case for predicting lifestyles and emergence of pathogens.</title>
        <authorList>
            <person name="Haridas S."/>
            <person name="Albert R."/>
            <person name="Binder M."/>
            <person name="Bloem J."/>
            <person name="Labutti K."/>
            <person name="Salamov A."/>
            <person name="Andreopoulos B."/>
            <person name="Baker S."/>
            <person name="Barry K."/>
            <person name="Bills G."/>
            <person name="Bluhm B."/>
            <person name="Cannon C."/>
            <person name="Castanera R."/>
            <person name="Culley D."/>
            <person name="Daum C."/>
            <person name="Ezra D."/>
            <person name="Gonzalez J."/>
            <person name="Henrissat B."/>
            <person name="Kuo A."/>
            <person name="Liang C."/>
            <person name="Lipzen A."/>
            <person name="Lutzoni F."/>
            <person name="Magnuson J."/>
            <person name="Mondo S."/>
            <person name="Nolan M."/>
            <person name="Ohm R."/>
            <person name="Pangilinan J."/>
            <person name="Park H.-J."/>
            <person name="Ramirez L."/>
            <person name="Alfaro M."/>
            <person name="Sun H."/>
            <person name="Tritt A."/>
            <person name="Yoshinaga Y."/>
            <person name="Zwiers L.-H."/>
            <person name="Turgeon B."/>
            <person name="Goodwin S."/>
            <person name="Spatafora J."/>
            <person name="Crous P."/>
            <person name="Grigoriev I."/>
        </authorList>
    </citation>
    <scope>NUCLEOTIDE SEQUENCE</scope>
    <source>
        <strain evidence="2">CBS 130266</strain>
    </source>
</reference>
<dbReference type="AlphaFoldDB" id="A0A9P4P3A6"/>
<protein>
    <submittedName>
        <fullName evidence="2">Uncharacterized protein</fullName>
    </submittedName>
</protein>
<feature type="region of interest" description="Disordered" evidence="1">
    <location>
        <begin position="1"/>
        <end position="30"/>
    </location>
</feature>
<feature type="region of interest" description="Disordered" evidence="1">
    <location>
        <begin position="224"/>
        <end position="255"/>
    </location>
</feature>
<keyword evidence="3" id="KW-1185">Reference proteome</keyword>
<dbReference type="OrthoDB" id="10350607at2759"/>
<comment type="caution">
    <text evidence="2">The sequence shown here is derived from an EMBL/GenBank/DDBJ whole genome shotgun (WGS) entry which is preliminary data.</text>
</comment>